<accession>A0ABW4LWR7</accession>
<evidence type="ECO:0000313" key="2">
    <source>
        <dbReference type="Proteomes" id="UP001597214"/>
    </source>
</evidence>
<dbReference type="Proteomes" id="UP001597214">
    <property type="component" value="Unassembled WGS sequence"/>
</dbReference>
<name>A0ABW4LWR7_9BACI</name>
<gene>
    <name evidence="1" type="ORF">ACFSCX_23755</name>
</gene>
<keyword evidence="2" id="KW-1185">Reference proteome</keyword>
<dbReference type="RefSeq" id="WP_377930741.1">
    <property type="nucleotide sequence ID" value="NZ_JBHUEM010000055.1"/>
</dbReference>
<organism evidence="1 2">
    <name type="scientific">Bacillus salitolerans</name>
    <dbReference type="NCBI Taxonomy" id="1437434"/>
    <lineage>
        <taxon>Bacteria</taxon>
        <taxon>Bacillati</taxon>
        <taxon>Bacillota</taxon>
        <taxon>Bacilli</taxon>
        <taxon>Bacillales</taxon>
        <taxon>Bacillaceae</taxon>
        <taxon>Bacillus</taxon>
    </lineage>
</organism>
<sequence length="438" mass="52026">MRSQTSPLHCHTSFIFLLKKGYKIELVERLLELNTLIEGKVDSNFNNVIFSTIYPKHAKENKFEQAKISFIEQLYDICDYISVLFDSQTVIYMQEISKVVYNLEREFRALIEISFLKQKGKDWYRIFYQDNEKEKNRMDKRPDVLKKLDNPLDNRDFVDLSNFVKRNVSTSKNTIYQKLERIEYLFAQYKEDTQSYPDNFIHILDNLEEIKKATDFKNQGLSYNNLYEHLTPALSVEWKELYEKRNLWAHNYCLLTIEELNRFIYLSKIVLRKIRTEITLLSILYDDKPFIISGDVVNVNLNKMKSEGTTICKLKIKLNIGPDENHLIEITRATYRDIMNIMRVFADFSNQRSLGSLLENISNNPFLTVFLRETIESIINATDFKGKLTSEFDELKKVIREEIFNEFDLEKVKHSMQKINKKESKMDDDLDTLLQQIF</sequence>
<evidence type="ECO:0008006" key="3">
    <source>
        <dbReference type="Google" id="ProtNLM"/>
    </source>
</evidence>
<protein>
    <recommendedName>
        <fullName evidence="3">Apea-like HEPN domain-containing protein</fullName>
    </recommendedName>
</protein>
<reference evidence="2" key="1">
    <citation type="journal article" date="2019" name="Int. J. Syst. Evol. Microbiol.">
        <title>The Global Catalogue of Microorganisms (GCM) 10K type strain sequencing project: providing services to taxonomists for standard genome sequencing and annotation.</title>
        <authorList>
            <consortium name="The Broad Institute Genomics Platform"/>
            <consortium name="The Broad Institute Genome Sequencing Center for Infectious Disease"/>
            <person name="Wu L."/>
            <person name="Ma J."/>
        </authorList>
    </citation>
    <scope>NUCLEOTIDE SEQUENCE [LARGE SCALE GENOMIC DNA]</scope>
    <source>
        <strain evidence="2">CCUG 49339</strain>
    </source>
</reference>
<dbReference type="EMBL" id="JBHUEM010000055">
    <property type="protein sequence ID" value="MFD1739501.1"/>
    <property type="molecule type" value="Genomic_DNA"/>
</dbReference>
<proteinExistence type="predicted"/>
<comment type="caution">
    <text evidence="1">The sequence shown here is derived from an EMBL/GenBank/DDBJ whole genome shotgun (WGS) entry which is preliminary data.</text>
</comment>
<evidence type="ECO:0000313" key="1">
    <source>
        <dbReference type="EMBL" id="MFD1739501.1"/>
    </source>
</evidence>